<reference evidence="2" key="1">
    <citation type="submission" date="2010-08" db="EMBL/GenBank/DDBJ databases">
        <authorList>
            <consortium name="Caenorhabditis japonica Sequencing Consortium"/>
            <person name="Wilson R.K."/>
        </authorList>
    </citation>
    <scope>NUCLEOTIDE SEQUENCE [LARGE SCALE GENOMIC DNA]</scope>
    <source>
        <strain evidence="2">DF5081</strain>
    </source>
</reference>
<dbReference type="EnsemblMetazoa" id="CJA31791.1">
    <property type="protein sequence ID" value="CJA31791.1"/>
    <property type="gene ID" value="WBGene00207638"/>
</dbReference>
<evidence type="ECO:0000313" key="1">
    <source>
        <dbReference type="EnsemblMetazoa" id="CJA31791.1"/>
    </source>
</evidence>
<name>A0A8R1IA72_CAEJA</name>
<dbReference type="Proteomes" id="UP000005237">
    <property type="component" value="Unassembled WGS sequence"/>
</dbReference>
<evidence type="ECO:0000313" key="2">
    <source>
        <dbReference type="Proteomes" id="UP000005237"/>
    </source>
</evidence>
<keyword evidence="2" id="KW-1185">Reference proteome</keyword>
<dbReference type="AlphaFoldDB" id="A0A8R1IA72"/>
<organism evidence="1 2">
    <name type="scientific">Caenorhabditis japonica</name>
    <dbReference type="NCBI Taxonomy" id="281687"/>
    <lineage>
        <taxon>Eukaryota</taxon>
        <taxon>Metazoa</taxon>
        <taxon>Ecdysozoa</taxon>
        <taxon>Nematoda</taxon>
        <taxon>Chromadorea</taxon>
        <taxon>Rhabditida</taxon>
        <taxon>Rhabditina</taxon>
        <taxon>Rhabditomorpha</taxon>
        <taxon>Rhabditoidea</taxon>
        <taxon>Rhabditidae</taxon>
        <taxon>Peloderinae</taxon>
        <taxon>Caenorhabditis</taxon>
    </lineage>
</organism>
<accession>A0A8R1IA72</accession>
<protein>
    <submittedName>
        <fullName evidence="1">Uncharacterized protein</fullName>
    </submittedName>
</protein>
<proteinExistence type="predicted"/>
<sequence length="68" mass="7767">MHPEKAALLITTAICFRNAAIDLREEPFHDDIPDENDEDYIDESAPTTSGLMQHLCRNCKKVQHLCKL</sequence>
<reference evidence="1" key="2">
    <citation type="submission" date="2022-06" db="UniProtKB">
        <authorList>
            <consortium name="EnsemblMetazoa"/>
        </authorList>
    </citation>
    <scope>IDENTIFICATION</scope>
    <source>
        <strain evidence="1">DF5081</strain>
    </source>
</reference>